<dbReference type="Proteomes" id="UP000178558">
    <property type="component" value="Unassembled WGS sequence"/>
</dbReference>
<sequence>MVRVERLPDVAPARNVRRSKKLDAVRIEGVKKLKEYVLFRMIPTLPGFAPENFPHPEGSLDHADEFSSLFEIQRRQIIRKLIRPVKRRLGLPDYEPVWHKQVQNEMARWGKEDLGLSEKQLRQAMKLVDEQMNQAVKLQKDKTKKGRLVRIKTLFRTKNNAENRSPKKLTPVEKLAG</sequence>
<dbReference type="AlphaFoldDB" id="A0A1F7J6A3"/>
<proteinExistence type="predicted"/>
<protein>
    <submittedName>
        <fullName evidence="1">Uncharacterized protein</fullName>
    </submittedName>
</protein>
<evidence type="ECO:0000313" key="1">
    <source>
        <dbReference type="EMBL" id="OGK51123.1"/>
    </source>
</evidence>
<gene>
    <name evidence="1" type="ORF">A3B50_04990</name>
</gene>
<reference evidence="1 2" key="1">
    <citation type="journal article" date="2016" name="Nat. Commun.">
        <title>Thousands of microbial genomes shed light on interconnected biogeochemical processes in an aquifer system.</title>
        <authorList>
            <person name="Anantharaman K."/>
            <person name="Brown C.T."/>
            <person name="Hug L.A."/>
            <person name="Sharon I."/>
            <person name="Castelle C.J."/>
            <person name="Probst A.J."/>
            <person name="Thomas B.C."/>
            <person name="Singh A."/>
            <person name="Wilkins M.J."/>
            <person name="Karaoz U."/>
            <person name="Brodie E.L."/>
            <person name="Williams K.H."/>
            <person name="Hubbard S.S."/>
            <person name="Banfield J.F."/>
        </authorList>
    </citation>
    <scope>NUCLEOTIDE SEQUENCE [LARGE SCALE GENOMIC DNA]</scope>
</reference>
<organism evidence="1 2">
    <name type="scientific">Candidatus Roizmanbacteria bacterium RIFCSPLOWO2_01_FULL_40_42</name>
    <dbReference type="NCBI Taxonomy" id="1802066"/>
    <lineage>
        <taxon>Bacteria</taxon>
        <taxon>Candidatus Roizmaniibacteriota</taxon>
    </lineage>
</organism>
<accession>A0A1F7J6A3</accession>
<comment type="caution">
    <text evidence="1">The sequence shown here is derived from an EMBL/GenBank/DDBJ whole genome shotgun (WGS) entry which is preliminary data.</text>
</comment>
<name>A0A1F7J6A3_9BACT</name>
<evidence type="ECO:0000313" key="2">
    <source>
        <dbReference type="Proteomes" id="UP000178558"/>
    </source>
</evidence>
<dbReference type="EMBL" id="MGAQ01000005">
    <property type="protein sequence ID" value="OGK51123.1"/>
    <property type="molecule type" value="Genomic_DNA"/>
</dbReference>